<accession>A0A9D1MRC3</accession>
<dbReference type="PANTHER" id="PTHR37291">
    <property type="entry name" value="5-METHYLCYTOSINE-SPECIFIC RESTRICTION ENZYME B"/>
    <property type="match status" value="1"/>
</dbReference>
<organism evidence="2 3">
    <name type="scientific">Candidatus Avacidaminococcus intestinavium</name>
    <dbReference type="NCBI Taxonomy" id="2840684"/>
    <lineage>
        <taxon>Bacteria</taxon>
        <taxon>Bacillati</taxon>
        <taxon>Bacillota</taxon>
        <taxon>Negativicutes</taxon>
        <taxon>Acidaminococcales</taxon>
        <taxon>Acidaminococcaceae</taxon>
        <taxon>Acidaminococcaceae incertae sedis</taxon>
        <taxon>Candidatus Avacidaminococcus</taxon>
    </lineage>
</organism>
<dbReference type="Proteomes" id="UP000824099">
    <property type="component" value="Unassembled WGS sequence"/>
</dbReference>
<protein>
    <submittedName>
        <fullName evidence="2">Uncharacterized protein</fullName>
    </submittedName>
</protein>
<reference evidence="2" key="2">
    <citation type="journal article" date="2021" name="PeerJ">
        <title>Extensive microbial diversity within the chicken gut microbiome revealed by metagenomics and culture.</title>
        <authorList>
            <person name="Gilroy R."/>
            <person name="Ravi A."/>
            <person name="Getino M."/>
            <person name="Pursley I."/>
            <person name="Horton D.L."/>
            <person name="Alikhan N.F."/>
            <person name="Baker D."/>
            <person name="Gharbi K."/>
            <person name="Hall N."/>
            <person name="Watson M."/>
            <person name="Adriaenssens E.M."/>
            <person name="Foster-Nyarko E."/>
            <person name="Jarju S."/>
            <person name="Secka A."/>
            <person name="Antonio M."/>
            <person name="Oren A."/>
            <person name="Chaudhuri R.R."/>
            <person name="La Ragione R."/>
            <person name="Hildebrand F."/>
            <person name="Pallen M.J."/>
        </authorList>
    </citation>
    <scope>NUCLEOTIDE SEQUENCE</scope>
    <source>
        <strain evidence="2">CHK160-1198</strain>
    </source>
</reference>
<dbReference type="InterPro" id="IPR052934">
    <property type="entry name" value="Methyl-DNA_Rec/Restrict_Enz"/>
</dbReference>
<evidence type="ECO:0000313" key="3">
    <source>
        <dbReference type="Proteomes" id="UP000824099"/>
    </source>
</evidence>
<evidence type="ECO:0000313" key="2">
    <source>
        <dbReference type="EMBL" id="HIU64782.1"/>
    </source>
</evidence>
<feature type="coiled-coil region" evidence="1">
    <location>
        <begin position="304"/>
        <end position="331"/>
    </location>
</feature>
<keyword evidence="1" id="KW-0175">Coiled coil</keyword>
<sequence length="403" mass="46817">MDINPEIVEKIRKIVINDPKYYAEKTGNDERYNEFIHLFPKTKIKELTLNEYCLGDPEGYPNNFCWWIEHNLSEALGRYAMGSALGHIIYKRKDDGKIQKIKDLEGLSDEDAMDKVAKLHSFIINSDVNDVDILDDNSQIAKLAGLDRSISIGGARKLRLLNAYNPDYFPIVNSPKHIGKILLYLGMNKADMPAEKFAIKRAELLRQYYHLIKKQIGLNISPYHFGKLFYENEDALGFSIKDSIDVDKDENDEIEQNGEGLMKMHSEPLNQIFYGPPGTGKTYRSAEIAVKIADFRWYQEWCDRNNVEGEHRSESESRRELKEKYDELLRDMQIQFVTFHQSFCYEDFIEGIRAITDQESNSLSYIIEDGIFKKLSHLQTKRNSLLIAIMYWTFLTENSGKYP</sequence>
<reference evidence="2" key="1">
    <citation type="submission" date="2020-10" db="EMBL/GenBank/DDBJ databases">
        <authorList>
            <person name="Gilroy R."/>
        </authorList>
    </citation>
    <scope>NUCLEOTIDE SEQUENCE</scope>
    <source>
        <strain evidence="2">CHK160-1198</strain>
    </source>
</reference>
<dbReference type="AlphaFoldDB" id="A0A9D1MRC3"/>
<gene>
    <name evidence="2" type="ORF">IAB06_07105</name>
</gene>
<name>A0A9D1MRC3_9FIRM</name>
<proteinExistence type="predicted"/>
<comment type="caution">
    <text evidence="2">The sequence shown here is derived from an EMBL/GenBank/DDBJ whole genome shotgun (WGS) entry which is preliminary data.</text>
</comment>
<evidence type="ECO:0000256" key="1">
    <source>
        <dbReference type="SAM" id="Coils"/>
    </source>
</evidence>
<dbReference type="PANTHER" id="PTHR37291:SF1">
    <property type="entry name" value="TYPE IV METHYL-DIRECTED RESTRICTION ENZYME ECOKMCRB SUBUNIT"/>
    <property type="match status" value="1"/>
</dbReference>
<dbReference type="EMBL" id="DVNI01000121">
    <property type="protein sequence ID" value="HIU64782.1"/>
    <property type="molecule type" value="Genomic_DNA"/>
</dbReference>